<protein>
    <submittedName>
        <fullName evidence="2">Uncharacterized protein</fullName>
    </submittedName>
</protein>
<sequence>MPTHTPQSRDGIWINIASMMTPVCRHPQKSLSSYIYLRWSFLYVKFVCISTKRQQKTYMNSLAFSFHPCLCTGLHFPLAIILITDIIESIPSYIIGSSLINTSPTALMSMRHILSTSHIQAGSYIL</sequence>
<feature type="transmembrane region" description="Helical" evidence="1">
    <location>
        <begin position="62"/>
        <end position="84"/>
    </location>
</feature>
<evidence type="ECO:0000313" key="2">
    <source>
        <dbReference type="EMBL" id="TNV87816.1"/>
    </source>
</evidence>
<keyword evidence="1" id="KW-0472">Membrane</keyword>
<keyword evidence="1" id="KW-1133">Transmembrane helix</keyword>
<name>A0A8J8TAY0_HALGN</name>
<evidence type="ECO:0000256" key="1">
    <source>
        <dbReference type="SAM" id="Phobius"/>
    </source>
</evidence>
<organism evidence="2 3">
    <name type="scientific">Halteria grandinella</name>
    <dbReference type="NCBI Taxonomy" id="5974"/>
    <lineage>
        <taxon>Eukaryota</taxon>
        <taxon>Sar</taxon>
        <taxon>Alveolata</taxon>
        <taxon>Ciliophora</taxon>
        <taxon>Intramacronucleata</taxon>
        <taxon>Spirotrichea</taxon>
        <taxon>Stichotrichia</taxon>
        <taxon>Sporadotrichida</taxon>
        <taxon>Halteriidae</taxon>
        <taxon>Halteria</taxon>
    </lineage>
</organism>
<keyword evidence="1" id="KW-0812">Transmembrane</keyword>
<keyword evidence="3" id="KW-1185">Reference proteome</keyword>
<accession>A0A8J8TAY0</accession>
<gene>
    <name evidence="2" type="ORF">FGO68_gene2335</name>
</gene>
<proteinExistence type="predicted"/>
<reference evidence="2" key="1">
    <citation type="submission" date="2019-06" db="EMBL/GenBank/DDBJ databases">
        <authorList>
            <person name="Zheng W."/>
        </authorList>
    </citation>
    <scope>NUCLEOTIDE SEQUENCE</scope>
    <source>
        <strain evidence="2">QDHG01</strain>
    </source>
</reference>
<dbReference type="AlphaFoldDB" id="A0A8J8TAY0"/>
<evidence type="ECO:0000313" key="3">
    <source>
        <dbReference type="Proteomes" id="UP000785679"/>
    </source>
</evidence>
<comment type="caution">
    <text evidence="2">The sequence shown here is derived from an EMBL/GenBank/DDBJ whole genome shotgun (WGS) entry which is preliminary data.</text>
</comment>
<dbReference type="Proteomes" id="UP000785679">
    <property type="component" value="Unassembled WGS sequence"/>
</dbReference>
<dbReference type="EMBL" id="RRYP01000205">
    <property type="protein sequence ID" value="TNV87816.1"/>
    <property type="molecule type" value="Genomic_DNA"/>
</dbReference>